<feature type="transmembrane region" description="Helical" evidence="6">
    <location>
        <begin position="34"/>
        <end position="54"/>
    </location>
</feature>
<keyword evidence="3 6" id="KW-0812">Transmembrane</keyword>
<evidence type="ECO:0000256" key="3">
    <source>
        <dbReference type="ARBA" id="ARBA00022692"/>
    </source>
</evidence>
<evidence type="ECO:0000256" key="4">
    <source>
        <dbReference type="ARBA" id="ARBA00022989"/>
    </source>
</evidence>
<gene>
    <name evidence="7" type="ORF">METZ01_LOCUS146949</name>
</gene>
<dbReference type="InterPro" id="IPR007140">
    <property type="entry name" value="DUF350"/>
</dbReference>
<evidence type="ECO:0000256" key="1">
    <source>
        <dbReference type="ARBA" id="ARBA00004651"/>
    </source>
</evidence>
<dbReference type="AlphaFoldDB" id="A0A381ZXQ4"/>
<organism evidence="7">
    <name type="scientific">marine metagenome</name>
    <dbReference type="NCBI Taxonomy" id="408172"/>
    <lineage>
        <taxon>unclassified sequences</taxon>
        <taxon>metagenomes</taxon>
        <taxon>ecological metagenomes</taxon>
    </lineage>
</organism>
<keyword evidence="5 6" id="KW-0472">Membrane</keyword>
<name>A0A381ZXQ4_9ZZZZ</name>
<dbReference type="GO" id="GO:0005886">
    <property type="term" value="C:plasma membrane"/>
    <property type="evidence" value="ECO:0007669"/>
    <property type="project" value="UniProtKB-SubCell"/>
</dbReference>
<evidence type="ECO:0000256" key="2">
    <source>
        <dbReference type="ARBA" id="ARBA00022475"/>
    </source>
</evidence>
<protein>
    <recommendedName>
        <fullName evidence="8">DUF350 domain-containing protein</fullName>
    </recommendedName>
</protein>
<evidence type="ECO:0000313" key="7">
    <source>
        <dbReference type="EMBL" id="SVA94095.1"/>
    </source>
</evidence>
<feature type="transmembrane region" description="Helical" evidence="6">
    <location>
        <begin position="256"/>
        <end position="276"/>
    </location>
</feature>
<feature type="transmembrane region" description="Helical" evidence="6">
    <location>
        <begin position="178"/>
        <end position="197"/>
    </location>
</feature>
<keyword evidence="2" id="KW-1003">Cell membrane</keyword>
<evidence type="ECO:0008006" key="8">
    <source>
        <dbReference type="Google" id="ProtNLM"/>
    </source>
</evidence>
<sequence>MIVAVIFLLLAKKMFDLLTPYSLNVQLTTKDNPAVGLLLGGFIVGVAIVLCGVFSGDAPEVPTWAGFLAEMGPVILYGMVGMVMLFIAGVINDKVVLRHFSNHKEIVDNQNSAVAVIMAATYIGSGLIVAGGIRGSLDMVSALLSFAIGQVAFVAFGLLYQLLTKYDDEEEISKNKNLAAGIAFAGNLLAYGMILMRGLRIDDAVVETWSLEDRTLNALYYALAGCVLLIAARVITDRAFLPGGKVSEEIVRDRNLNAGYMEAALALSVGAVLVFCL</sequence>
<dbReference type="PANTHER" id="PTHR40043:SF1">
    <property type="entry name" value="UPF0719 INNER MEMBRANE PROTEIN YJFL"/>
    <property type="match status" value="1"/>
</dbReference>
<keyword evidence="4 6" id="KW-1133">Transmembrane helix</keyword>
<dbReference type="PANTHER" id="PTHR40043">
    <property type="entry name" value="UPF0719 INNER MEMBRANE PROTEIN YJFL"/>
    <property type="match status" value="1"/>
</dbReference>
<comment type="subcellular location">
    <subcellularLocation>
        <location evidence="1">Cell membrane</location>
        <topology evidence="1">Multi-pass membrane protein</topology>
    </subcellularLocation>
</comment>
<dbReference type="Pfam" id="PF03994">
    <property type="entry name" value="DUF350"/>
    <property type="match status" value="2"/>
</dbReference>
<feature type="transmembrane region" description="Helical" evidence="6">
    <location>
        <begin position="218"/>
        <end position="236"/>
    </location>
</feature>
<feature type="transmembrane region" description="Helical" evidence="6">
    <location>
        <begin position="140"/>
        <end position="163"/>
    </location>
</feature>
<accession>A0A381ZXQ4</accession>
<feature type="transmembrane region" description="Helical" evidence="6">
    <location>
        <begin position="112"/>
        <end position="133"/>
    </location>
</feature>
<evidence type="ECO:0000256" key="5">
    <source>
        <dbReference type="ARBA" id="ARBA00023136"/>
    </source>
</evidence>
<dbReference type="EMBL" id="UINC01023104">
    <property type="protein sequence ID" value="SVA94095.1"/>
    <property type="molecule type" value="Genomic_DNA"/>
</dbReference>
<evidence type="ECO:0000256" key="6">
    <source>
        <dbReference type="SAM" id="Phobius"/>
    </source>
</evidence>
<reference evidence="7" key="1">
    <citation type="submission" date="2018-05" db="EMBL/GenBank/DDBJ databases">
        <authorList>
            <person name="Lanie J.A."/>
            <person name="Ng W.-L."/>
            <person name="Kazmierczak K.M."/>
            <person name="Andrzejewski T.M."/>
            <person name="Davidsen T.M."/>
            <person name="Wayne K.J."/>
            <person name="Tettelin H."/>
            <person name="Glass J.I."/>
            <person name="Rusch D."/>
            <person name="Podicherti R."/>
            <person name="Tsui H.-C.T."/>
            <person name="Winkler M.E."/>
        </authorList>
    </citation>
    <scope>NUCLEOTIDE SEQUENCE</scope>
</reference>
<feature type="transmembrane region" description="Helical" evidence="6">
    <location>
        <begin position="74"/>
        <end position="92"/>
    </location>
</feature>
<proteinExistence type="predicted"/>